<evidence type="ECO:0000256" key="1">
    <source>
        <dbReference type="SAM" id="Phobius"/>
    </source>
</evidence>
<dbReference type="SUPFAM" id="SSF52833">
    <property type="entry name" value="Thioredoxin-like"/>
    <property type="match status" value="1"/>
</dbReference>
<evidence type="ECO:0008006" key="4">
    <source>
        <dbReference type="Google" id="ProtNLM"/>
    </source>
</evidence>
<comment type="caution">
    <text evidence="2">The sequence shown here is derived from an EMBL/GenBank/DDBJ whole genome shotgun (WGS) entry which is preliminary data.</text>
</comment>
<organism evidence="2 3">
    <name type="scientific">Lapidilactobacillus dextrinicus DSM 20335</name>
    <dbReference type="NCBI Taxonomy" id="1423738"/>
    <lineage>
        <taxon>Bacteria</taxon>
        <taxon>Bacillati</taxon>
        <taxon>Bacillota</taxon>
        <taxon>Bacilli</taxon>
        <taxon>Lactobacillales</taxon>
        <taxon>Lactobacillaceae</taxon>
        <taxon>Lapidilactobacillus</taxon>
    </lineage>
</organism>
<keyword evidence="3" id="KW-1185">Reference proteome</keyword>
<dbReference type="InterPro" id="IPR036249">
    <property type="entry name" value="Thioredoxin-like_sf"/>
</dbReference>
<dbReference type="Pfam" id="PF13743">
    <property type="entry name" value="Thioredoxin_5"/>
    <property type="match status" value="1"/>
</dbReference>
<protein>
    <recommendedName>
        <fullName evidence="4">Dithiol-disulfide isomerase</fullName>
    </recommendedName>
</protein>
<dbReference type="Proteomes" id="UP000051813">
    <property type="component" value="Unassembled WGS sequence"/>
</dbReference>
<name>A0A0R2BLJ0_9LACO</name>
<keyword evidence="1" id="KW-1133">Transmembrane helix</keyword>
<gene>
    <name evidence="2" type="ORF">FC84_GL000335</name>
</gene>
<dbReference type="PATRIC" id="fig|1423738.3.peg.342"/>
<proteinExistence type="predicted"/>
<dbReference type="AlphaFoldDB" id="A0A0R2BLJ0"/>
<reference evidence="2 3" key="1">
    <citation type="journal article" date="2015" name="Genome Announc.">
        <title>Expanding the biotechnology potential of lactobacilli through comparative genomics of 213 strains and associated genera.</title>
        <authorList>
            <person name="Sun Z."/>
            <person name="Harris H.M."/>
            <person name="McCann A."/>
            <person name="Guo C."/>
            <person name="Argimon S."/>
            <person name="Zhang W."/>
            <person name="Yang X."/>
            <person name="Jeffery I.B."/>
            <person name="Cooney J.C."/>
            <person name="Kagawa T.F."/>
            <person name="Liu W."/>
            <person name="Song Y."/>
            <person name="Salvetti E."/>
            <person name="Wrobel A."/>
            <person name="Rasinkangas P."/>
            <person name="Parkhill J."/>
            <person name="Rea M.C."/>
            <person name="O'Sullivan O."/>
            <person name="Ritari J."/>
            <person name="Douillard F.P."/>
            <person name="Paul Ross R."/>
            <person name="Yang R."/>
            <person name="Briner A.E."/>
            <person name="Felis G.E."/>
            <person name="de Vos W.M."/>
            <person name="Barrangou R."/>
            <person name="Klaenhammer T.R."/>
            <person name="Caufield P.W."/>
            <person name="Cui Y."/>
            <person name="Zhang H."/>
            <person name="O'Toole P.W."/>
        </authorList>
    </citation>
    <scope>NUCLEOTIDE SEQUENCE [LARGE SCALE GENOMIC DNA]</scope>
    <source>
        <strain evidence="2 3">DSM 20335</strain>
    </source>
</reference>
<accession>A0A0R2BLJ0</accession>
<evidence type="ECO:0000313" key="2">
    <source>
        <dbReference type="EMBL" id="KRM78708.1"/>
    </source>
</evidence>
<dbReference type="STRING" id="1423738.FC84_GL000335"/>
<feature type="transmembrane region" description="Helical" evidence="1">
    <location>
        <begin position="7"/>
        <end position="30"/>
    </location>
</feature>
<sequence>MHLFIGVITYLIGFSFYIGGNILLEVFMFVNPIGGVCLETERNILQSLNSHQQKARINVVPLANLQIVTDYLKRSNLDLHDLQLRNHIANITYQSLLDYKAASFQGKRRAREFLLNLQRHINKDHEKYSDELVSIAAAEAKLDLKTFTEDRQSKLVKDLCEADRQLASELNVRRTPSTVLVDYRHNVDGDGVLIEGRVGRDLFDQIVEDRLGCYQQTINQKPFQQLLTKNHDHLRLL</sequence>
<keyword evidence="1" id="KW-0812">Transmembrane</keyword>
<keyword evidence="1" id="KW-0472">Membrane</keyword>
<dbReference type="EMBL" id="AYYK01000011">
    <property type="protein sequence ID" value="KRM78708.1"/>
    <property type="molecule type" value="Genomic_DNA"/>
</dbReference>
<dbReference type="Gene3D" id="3.40.30.10">
    <property type="entry name" value="Glutaredoxin"/>
    <property type="match status" value="1"/>
</dbReference>
<evidence type="ECO:0000313" key="3">
    <source>
        <dbReference type="Proteomes" id="UP000051813"/>
    </source>
</evidence>